<dbReference type="Pfam" id="PF05496">
    <property type="entry name" value="RuvB_N"/>
    <property type="match status" value="1"/>
</dbReference>
<feature type="binding site" evidence="9">
    <location>
        <position position="81"/>
    </location>
    <ligand>
        <name>ATP</name>
        <dbReference type="ChEBI" id="CHEBI:30616"/>
    </ligand>
</feature>
<dbReference type="GO" id="GO:0005524">
    <property type="term" value="F:ATP binding"/>
    <property type="evidence" value="ECO:0007669"/>
    <property type="project" value="UniProtKB-UniRule"/>
</dbReference>
<dbReference type="SMART" id="SM00382">
    <property type="entry name" value="AAA"/>
    <property type="match status" value="1"/>
</dbReference>
<reference evidence="11 12" key="1">
    <citation type="submission" date="2016-10" db="EMBL/GenBank/DDBJ databases">
        <authorList>
            <person name="Varghese N."/>
            <person name="Submissions S."/>
        </authorList>
    </citation>
    <scope>NUCLEOTIDE SEQUENCE [LARGE SCALE GENOMIC DNA]</scope>
    <source>
        <strain evidence="11 12">DSM 20586</strain>
    </source>
</reference>
<keyword evidence="3 9" id="KW-0227">DNA damage</keyword>
<dbReference type="Pfam" id="PF05491">
    <property type="entry name" value="WHD_RuvB"/>
    <property type="match status" value="1"/>
</dbReference>
<evidence type="ECO:0000256" key="1">
    <source>
        <dbReference type="ARBA" id="ARBA00022490"/>
    </source>
</evidence>
<dbReference type="SUPFAM" id="SSF52540">
    <property type="entry name" value="P-loop containing nucleoside triphosphate hydrolases"/>
    <property type="match status" value="1"/>
</dbReference>
<feature type="region of interest" description="Head domain (RuvB-H)" evidence="9">
    <location>
        <begin position="274"/>
        <end position="353"/>
    </location>
</feature>
<dbReference type="InterPro" id="IPR008823">
    <property type="entry name" value="RuvB_wg_C"/>
</dbReference>
<comment type="subunit">
    <text evidence="9">Homohexamer. Forms an RuvA(8)-RuvB(12)-Holliday junction (HJ) complex. HJ DNA is sandwiched between 2 RuvA tetramers; dsDNA enters through RuvA and exits via RuvB. An RuvB hexamer assembles on each DNA strand where it exits the tetramer. Each RuvB hexamer is contacted by two RuvA subunits (via domain III) on 2 adjacent RuvB subunits; this complex drives branch migration. In the full resolvosome a probable DNA-RuvA(4)-RuvB(12)-RuvC(2) complex forms which resolves the HJ.</text>
</comment>
<gene>
    <name evidence="9" type="primary">ruvB</name>
    <name evidence="11" type="ORF">SAMN04489746_1337</name>
</gene>
<dbReference type="GO" id="GO:0009378">
    <property type="term" value="F:four-way junction helicase activity"/>
    <property type="evidence" value="ECO:0007669"/>
    <property type="project" value="InterPro"/>
</dbReference>
<protein>
    <recommendedName>
        <fullName evidence="9">Holliday junction branch migration complex subunit RuvB</fullName>
        <ecNumber evidence="9">3.6.4.-</ecNumber>
    </recommendedName>
</protein>
<comment type="catalytic activity">
    <reaction evidence="9">
        <text>ATP + H2O = ADP + phosphate + H(+)</text>
        <dbReference type="Rhea" id="RHEA:13065"/>
        <dbReference type="ChEBI" id="CHEBI:15377"/>
        <dbReference type="ChEBI" id="CHEBI:15378"/>
        <dbReference type="ChEBI" id="CHEBI:30616"/>
        <dbReference type="ChEBI" id="CHEBI:43474"/>
        <dbReference type="ChEBI" id="CHEBI:456216"/>
    </reaction>
</comment>
<evidence type="ECO:0000313" key="11">
    <source>
        <dbReference type="EMBL" id="SEB95336.1"/>
    </source>
</evidence>
<dbReference type="InterPro" id="IPR003593">
    <property type="entry name" value="AAA+_ATPase"/>
</dbReference>
<comment type="subcellular location">
    <subcellularLocation>
        <location evidence="9">Cytoplasm</location>
    </subcellularLocation>
</comment>
<feature type="region of interest" description="Small ATPAse domain (RuvB-S)" evidence="9">
    <location>
        <begin position="201"/>
        <end position="271"/>
    </location>
</feature>
<dbReference type="NCBIfam" id="TIGR00635">
    <property type="entry name" value="ruvB"/>
    <property type="match status" value="1"/>
</dbReference>
<dbReference type="GO" id="GO:0000400">
    <property type="term" value="F:four-way junction DNA binding"/>
    <property type="evidence" value="ECO:0007669"/>
    <property type="project" value="UniProtKB-UniRule"/>
</dbReference>
<dbReference type="InterPro" id="IPR036390">
    <property type="entry name" value="WH_DNA-bd_sf"/>
</dbReference>
<dbReference type="GO" id="GO:0006310">
    <property type="term" value="P:DNA recombination"/>
    <property type="evidence" value="ECO:0007669"/>
    <property type="project" value="UniProtKB-UniRule"/>
</dbReference>
<dbReference type="CDD" id="cd00009">
    <property type="entry name" value="AAA"/>
    <property type="match status" value="1"/>
</dbReference>
<name>A0AB38A7U5_9ACTN</name>
<keyword evidence="2 9" id="KW-0547">Nucleotide-binding</keyword>
<feature type="binding site" evidence="9">
    <location>
        <position position="85"/>
    </location>
    <ligand>
        <name>ATP</name>
        <dbReference type="ChEBI" id="CHEBI:30616"/>
    </ligand>
</feature>
<dbReference type="EC" id="3.6.4.-" evidence="9"/>
<dbReference type="GO" id="GO:0006281">
    <property type="term" value="P:DNA repair"/>
    <property type="evidence" value="ECO:0007669"/>
    <property type="project" value="UniProtKB-UniRule"/>
</dbReference>
<dbReference type="NCBIfam" id="NF000868">
    <property type="entry name" value="PRK00080.1"/>
    <property type="match status" value="1"/>
</dbReference>
<dbReference type="GO" id="GO:0005737">
    <property type="term" value="C:cytoplasm"/>
    <property type="evidence" value="ECO:0007669"/>
    <property type="project" value="UniProtKB-SubCell"/>
</dbReference>
<comment type="similarity">
    <text evidence="9">Belongs to the RuvB family.</text>
</comment>
<dbReference type="EMBL" id="FNSH01000001">
    <property type="protein sequence ID" value="SEB95336.1"/>
    <property type="molecule type" value="Genomic_DNA"/>
</dbReference>
<dbReference type="InterPro" id="IPR036388">
    <property type="entry name" value="WH-like_DNA-bd_sf"/>
</dbReference>
<comment type="caution">
    <text evidence="11">The sequence shown here is derived from an EMBL/GenBank/DDBJ whole genome shotgun (WGS) entry which is preliminary data.</text>
</comment>
<feature type="binding site" evidence="9">
    <location>
        <position position="200"/>
    </location>
    <ligand>
        <name>ATP</name>
        <dbReference type="ChEBI" id="CHEBI:30616"/>
    </ligand>
</feature>
<accession>A0AB38A7U5</accession>
<feature type="binding site" evidence="9">
    <location>
        <position position="190"/>
    </location>
    <ligand>
        <name>ATP</name>
        <dbReference type="ChEBI" id="CHEBI:30616"/>
    </ligand>
</feature>
<dbReference type="InterPro" id="IPR008824">
    <property type="entry name" value="RuvB-like_N"/>
</dbReference>
<comment type="domain">
    <text evidence="9">Has 3 domains, the large (RuvB-L) and small ATPase (RuvB-S) domains and the C-terminal head (RuvB-H) domain. The head domain binds DNA, while the ATPase domains jointly bind ATP, ADP or are empty depending on the state of the subunit in the translocation cycle. During a single DNA translocation step the structure of each domain remains the same, but their relative positions change.</text>
</comment>
<feature type="binding site" evidence="9">
    <location>
        <position position="84"/>
    </location>
    <ligand>
        <name>ATP</name>
        <dbReference type="ChEBI" id="CHEBI:30616"/>
    </ligand>
</feature>
<dbReference type="GO" id="GO:0016787">
    <property type="term" value="F:hydrolase activity"/>
    <property type="evidence" value="ECO:0007669"/>
    <property type="project" value="UniProtKB-KW"/>
</dbReference>
<dbReference type="PANTHER" id="PTHR42848">
    <property type="match status" value="1"/>
</dbReference>
<dbReference type="Gene3D" id="1.10.8.60">
    <property type="match status" value="1"/>
</dbReference>
<dbReference type="InterPro" id="IPR004605">
    <property type="entry name" value="DNA_helicase_Holl-junc_RuvB"/>
</dbReference>
<feature type="binding site" evidence="9">
    <location>
        <position position="329"/>
    </location>
    <ligand>
        <name>DNA</name>
        <dbReference type="ChEBI" id="CHEBI:16991"/>
    </ligand>
</feature>
<sequence>MWEANPLQDLFGDKSQQLGKARPVTAELTEDDLEVDRTLRPKTLDQYVGQERVRDNLRVLIEAAKTREEPLDHVLFSGPPGLGKTTLANVLANEMGSKLHTTSGPAIERTGDLAAILTNLEAGDVLFIDEIHRLNHMVEEVLYPAMEDFFLDIVIGKGPAARSIRLDIPKFTLVGATTRTGLLTGPLRDRFGISFRLDYYTPDELADIVSRSAAILGVTIDSQGAAEIASRSRGTPRLANRLLKRVRDYAQVRADGMITWEVAAQALSFFEIDEMGLDWMDVKILTALCSTFRGRPVGLSTIASAVGEDASTLEDVYEPYLLQRGLLVRTPQGRKATYAAFEHLSMELPPERG</sequence>
<feature type="binding site" evidence="9">
    <location>
        <position position="85"/>
    </location>
    <ligand>
        <name>Mg(2+)</name>
        <dbReference type="ChEBI" id="CHEBI:18420"/>
    </ligand>
</feature>
<dbReference type="Gene3D" id="3.40.50.300">
    <property type="entry name" value="P-loop containing nucleotide triphosphate hydrolases"/>
    <property type="match status" value="1"/>
</dbReference>
<keyword evidence="11" id="KW-0347">Helicase</keyword>
<keyword evidence="5 9" id="KW-0067">ATP-binding</keyword>
<dbReference type="AlphaFoldDB" id="A0AB38A7U5"/>
<keyword evidence="8 9" id="KW-0234">DNA repair</keyword>
<keyword evidence="1 9" id="KW-0963">Cytoplasm</keyword>
<evidence type="ECO:0000313" key="12">
    <source>
        <dbReference type="Proteomes" id="UP000183687"/>
    </source>
</evidence>
<feature type="binding site" evidence="9">
    <location>
        <begin position="147"/>
        <end position="149"/>
    </location>
    <ligand>
        <name>ATP</name>
        <dbReference type="ChEBI" id="CHEBI:30616"/>
    </ligand>
</feature>
<evidence type="ECO:0000256" key="2">
    <source>
        <dbReference type="ARBA" id="ARBA00022741"/>
    </source>
</evidence>
<dbReference type="Proteomes" id="UP000183687">
    <property type="component" value="Unassembled WGS sequence"/>
</dbReference>
<keyword evidence="7 9" id="KW-0233">DNA recombination</keyword>
<feature type="binding site" evidence="9">
    <location>
        <position position="40"/>
    </location>
    <ligand>
        <name>ATP</name>
        <dbReference type="ChEBI" id="CHEBI:30616"/>
    </ligand>
</feature>
<evidence type="ECO:0000256" key="3">
    <source>
        <dbReference type="ARBA" id="ARBA00022763"/>
    </source>
</evidence>
<feature type="domain" description="AAA+ ATPase" evidence="10">
    <location>
        <begin position="70"/>
        <end position="203"/>
    </location>
</feature>
<evidence type="ECO:0000256" key="5">
    <source>
        <dbReference type="ARBA" id="ARBA00022840"/>
    </source>
</evidence>
<feature type="binding site" evidence="9">
    <location>
        <position position="86"/>
    </location>
    <ligand>
        <name>ATP</name>
        <dbReference type="ChEBI" id="CHEBI:30616"/>
    </ligand>
</feature>
<evidence type="ECO:0000256" key="9">
    <source>
        <dbReference type="HAMAP-Rule" id="MF_00016"/>
    </source>
</evidence>
<proteinExistence type="inferred from homology"/>
<keyword evidence="4 9" id="KW-0378">Hydrolase</keyword>
<dbReference type="Pfam" id="PF17864">
    <property type="entry name" value="AAA_lid_4"/>
    <property type="match status" value="1"/>
</dbReference>
<comment type="function">
    <text evidence="9">The RuvA-RuvB-RuvC complex processes Holliday junction (HJ) DNA during genetic recombination and DNA repair, while the RuvA-RuvB complex plays an important role in the rescue of blocked DNA replication forks via replication fork reversal (RFR). RuvA specifically binds to HJ cruciform DNA, conferring on it an open structure. The RuvB hexamer acts as an ATP-dependent pump, pulling dsDNA into and through the RuvAB complex. RuvB forms 2 homohexamers on either side of HJ DNA bound by 1 or 2 RuvA tetramers; 4 subunits per hexamer contact DNA at a time. Coordinated motions by a converter formed by DNA-disengaged RuvB subunits stimulates ATP hydrolysis and nucleotide exchange. Immobilization of the converter enables RuvB to convert the ATP-contained energy into a lever motion, pulling 2 nucleotides of DNA out of the RuvA tetramer per ATP hydrolyzed, thus driving DNA branch migration. The RuvB motors rotate together with the DNA substrate, which together with the progressing nucleotide cycle form the mechanistic basis for DNA recombination by continuous HJ branch migration. Branch migration allows RuvC to scan DNA until it finds its consensus sequence, where it cleaves and resolves cruciform DNA.</text>
</comment>
<evidence type="ECO:0000256" key="8">
    <source>
        <dbReference type="ARBA" id="ARBA00023204"/>
    </source>
</evidence>
<dbReference type="SUPFAM" id="SSF46785">
    <property type="entry name" value="Winged helix' DNA-binding domain"/>
    <property type="match status" value="1"/>
</dbReference>
<dbReference type="HAMAP" id="MF_00016">
    <property type="entry name" value="DNA_HJ_migration_RuvB"/>
    <property type="match status" value="1"/>
</dbReference>
<comment type="caution">
    <text evidence="9">Lacks conserved residue(s) required for the propagation of feature annotation.</text>
</comment>
<dbReference type="InterPro" id="IPR027417">
    <property type="entry name" value="P-loop_NTPase"/>
</dbReference>
<dbReference type="GO" id="GO:0048476">
    <property type="term" value="C:Holliday junction resolvase complex"/>
    <property type="evidence" value="ECO:0007669"/>
    <property type="project" value="UniProtKB-UniRule"/>
</dbReference>
<evidence type="ECO:0000256" key="4">
    <source>
        <dbReference type="ARBA" id="ARBA00022801"/>
    </source>
</evidence>
<organism evidence="11 12">
    <name type="scientific">Atopobium minutum</name>
    <dbReference type="NCBI Taxonomy" id="1381"/>
    <lineage>
        <taxon>Bacteria</taxon>
        <taxon>Bacillati</taxon>
        <taxon>Actinomycetota</taxon>
        <taxon>Coriobacteriia</taxon>
        <taxon>Coriobacteriales</taxon>
        <taxon>Atopobiaceae</taxon>
        <taxon>Atopobium</taxon>
    </lineage>
</organism>
<dbReference type="Gene3D" id="1.10.10.10">
    <property type="entry name" value="Winged helix-like DNA-binding domain superfamily/Winged helix DNA-binding domain"/>
    <property type="match status" value="1"/>
</dbReference>
<dbReference type="InterPro" id="IPR041445">
    <property type="entry name" value="AAA_lid_4"/>
</dbReference>
<dbReference type="RefSeq" id="WP_002563997.1">
    <property type="nucleotide sequence ID" value="NZ_CALJSN010000010.1"/>
</dbReference>
<feature type="binding site" evidence="9">
    <location>
        <position position="237"/>
    </location>
    <ligand>
        <name>ATP</name>
        <dbReference type="ChEBI" id="CHEBI:30616"/>
    </ligand>
</feature>
<evidence type="ECO:0000256" key="6">
    <source>
        <dbReference type="ARBA" id="ARBA00023125"/>
    </source>
</evidence>
<feature type="binding site" evidence="9">
    <location>
        <position position="39"/>
    </location>
    <ligand>
        <name>ATP</name>
        <dbReference type="ChEBI" id="CHEBI:30616"/>
    </ligand>
</feature>
<keyword evidence="6 9" id="KW-0238">DNA-binding</keyword>
<evidence type="ECO:0000259" key="10">
    <source>
        <dbReference type="SMART" id="SM00382"/>
    </source>
</evidence>
<feature type="binding site" evidence="9">
    <location>
        <position position="334"/>
    </location>
    <ligand>
        <name>DNA</name>
        <dbReference type="ChEBI" id="CHEBI:16991"/>
    </ligand>
</feature>
<evidence type="ECO:0000256" key="7">
    <source>
        <dbReference type="ARBA" id="ARBA00023172"/>
    </source>
</evidence>
<dbReference type="PANTHER" id="PTHR42848:SF1">
    <property type="entry name" value="HOLLIDAY JUNCTION BRANCH MIGRATION COMPLEX SUBUNIT RUVB"/>
    <property type="match status" value="1"/>
</dbReference>